<evidence type="ECO:0000313" key="1">
    <source>
        <dbReference type="EMBL" id="KAK2139157.1"/>
    </source>
</evidence>
<dbReference type="AlphaFoldDB" id="A0AAD9IRD5"/>
<feature type="non-terminal residue" evidence="1">
    <location>
        <position position="1"/>
    </location>
</feature>
<accession>A0AAD9IRD5</accession>
<organism evidence="1 2">
    <name type="scientific">Paralvinella palmiformis</name>
    <dbReference type="NCBI Taxonomy" id="53620"/>
    <lineage>
        <taxon>Eukaryota</taxon>
        <taxon>Metazoa</taxon>
        <taxon>Spiralia</taxon>
        <taxon>Lophotrochozoa</taxon>
        <taxon>Annelida</taxon>
        <taxon>Polychaeta</taxon>
        <taxon>Sedentaria</taxon>
        <taxon>Canalipalpata</taxon>
        <taxon>Terebellida</taxon>
        <taxon>Terebelliformia</taxon>
        <taxon>Alvinellidae</taxon>
        <taxon>Paralvinella</taxon>
    </lineage>
</organism>
<reference evidence="1" key="1">
    <citation type="journal article" date="2023" name="Mol. Biol. Evol.">
        <title>Third-Generation Sequencing Reveals the Adaptive Role of the Epigenome in Three Deep-Sea Polychaetes.</title>
        <authorList>
            <person name="Perez M."/>
            <person name="Aroh O."/>
            <person name="Sun Y."/>
            <person name="Lan Y."/>
            <person name="Juniper S.K."/>
            <person name="Young C.R."/>
            <person name="Angers B."/>
            <person name="Qian P.Y."/>
        </authorList>
    </citation>
    <scope>NUCLEOTIDE SEQUENCE</scope>
    <source>
        <strain evidence="1">P08H-3</strain>
    </source>
</reference>
<evidence type="ECO:0000313" key="2">
    <source>
        <dbReference type="Proteomes" id="UP001208570"/>
    </source>
</evidence>
<gene>
    <name evidence="1" type="ORF">LSH36_1988g00000</name>
</gene>
<comment type="caution">
    <text evidence="1">The sequence shown here is derived from an EMBL/GenBank/DDBJ whole genome shotgun (WGS) entry which is preliminary data.</text>
</comment>
<name>A0AAD9IRD5_9ANNE</name>
<sequence>IIAVLARFSQDPEVRIRRDKAEITFHISGPLTHIKVENCVEETENCATEIVKVPQKTRTKRETVNIYRYDFMATVVLVDSKAKRLSFSFWLYDGDVLLVSHPTVVKINKSKWEF</sequence>
<protein>
    <submittedName>
        <fullName evidence="1">Uncharacterized protein</fullName>
    </submittedName>
</protein>
<dbReference type="Proteomes" id="UP001208570">
    <property type="component" value="Unassembled WGS sequence"/>
</dbReference>
<dbReference type="EMBL" id="JAODUP010001981">
    <property type="protein sequence ID" value="KAK2139157.1"/>
    <property type="molecule type" value="Genomic_DNA"/>
</dbReference>
<proteinExistence type="predicted"/>
<keyword evidence="2" id="KW-1185">Reference proteome</keyword>